<sequence length="115" mass="13806">SNNNNNNEDNSFIVVTQNNEERKKQNYFQFNMLNNIFKNKLSINNSFYCLNTDYINSDINSYEIKKKKNISMCNNITDGYAIKKYESLSEENYKMEKKKKNFSYQNLEKIKHNNN</sequence>
<protein>
    <submittedName>
        <fullName evidence="1">Erythrocyte membrane-associated antigen</fullName>
    </submittedName>
</protein>
<organism evidence="1 2">
    <name type="scientific">Plasmodium gaboni</name>
    <dbReference type="NCBI Taxonomy" id="647221"/>
    <lineage>
        <taxon>Eukaryota</taxon>
        <taxon>Sar</taxon>
        <taxon>Alveolata</taxon>
        <taxon>Apicomplexa</taxon>
        <taxon>Aconoidasida</taxon>
        <taxon>Haemosporida</taxon>
        <taxon>Plasmodiidae</taxon>
        <taxon>Plasmodium</taxon>
        <taxon>Plasmodium (Laverania)</taxon>
    </lineage>
</organism>
<evidence type="ECO:0000313" key="1">
    <source>
        <dbReference type="EMBL" id="KYN93647.1"/>
    </source>
</evidence>
<dbReference type="EMBL" id="LVLB01000059">
    <property type="protein sequence ID" value="KYN93647.1"/>
    <property type="molecule type" value="Genomic_DNA"/>
</dbReference>
<dbReference type="VEuPathDB" id="PlasmoDB:PGSY75_0003800B"/>
<evidence type="ECO:0000313" key="2">
    <source>
        <dbReference type="Proteomes" id="UP000076004"/>
    </source>
</evidence>
<accession>A0A151L470</accession>
<dbReference type="Proteomes" id="UP000076004">
    <property type="component" value="Unassembled WGS sequence"/>
</dbReference>
<dbReference type="AlphaFoldDB" id="A0A151L470"/>
<gene>
    <name evidence="1" type="ORF">PGSY75_0003800B</name>
</gene>
<feature type="non-terminal residue" evidence="1">
    <location>
        <position position="115"/>
    </location>
</feature>
<feature type="non-terminal residue" evidence="1">
    <location>
        <position position="1"/>
    </location>
</feature>
<comment type="caution">
    <text evidence="1">The sequence shown here is derived from an EMBL/GenBank/DDBJ whole genome shotgun (WGS) entry which is preliminary data.</text>
</comment>
<dbReference type="GeneID" id="29773731"/>
<dbReference type="KEGG" id="pgab:PGSY75_0003800B"/>
<dbReference type="VEuPathDB" id="PlasmoDB:PGABG01_0419200"/>
<reference evidence="1 2" key="1">
    <citation type="journal article" date="2016" name="Nat. Commun.">
        <title>Genomes of cryptic chimpanzee Plasmodium species reveal key evolutionary events leading to human malaria.</title>
        <authorList>
            <person name="Sundararaman S.A."/>
            <person name="Plenderleith L.J."/>
            <person name="Liu W."/>
            <person name="Loy D.E."/>
            <person name="Learn G.H."/>
            <person name="Li Y."/>
            <person name="Shaw K.S."/>
            <person name="Ayouba A."/>
            <person name="Peeters M."/>
            <person name="Speede S."/>
            <person name="Shaw G.M."/>
            <person name="Bushman F.D."/>
            <person name="Brisson D."/>
            <person name="Rayner J.C."/>
            <person name="Sharp P.M."/>
            <person name="Hahn B.H."/>
        </authorList>
    </citation>
    <scope>NUCLEOTIDE SEQUENCE [LARGE SCALE GENOMIC DNA]</scope>
    <source>
        <strain evidence="1 2">SY75</strain>
    </source>
</reference>
<name>A0A151L470_9APIC</name>
<dbReference type="RefSeq" id="XP_018639044.1">
    <property type="nucleotide sequence ID" value="XM_018783174.1"/>
</dbReference>
<proteinExistence type="predicted"/>